<dbReference type="Gene3D" id="1.20.1440.230">
    <property type="entry name" value="NADH-ubiquinone oxidoreductase 51kDa subunit, iron-sulphur binding domain"/>
    <property type="match status" value="1"/>
</dbReference>
<dbReference type="Pfam" id="PF01512">
    <property type="entry name" value="Complex1_51K"/>
    <property type="match status" value="1"/>
</dbReference>
<dbReference type="Pfam" id="PF22461">
    <property type="entry name" value="SLBB_2"/>
    <property type="match status" value="1"/>
</dbReference>
<evidence type="ECO:0000313" key="7">
    <source>
        <dbReference type="EMBL" id="CAA6807774.1"/>
    </source>
</evidence>
<sequence length="424" mass="46545">METKIVSKRFHIPESYKLEVAKKHGVYGSLEKLFTMTPDEVITAVEKSNLRGKGGGGASCGQKWRYMPLNDPRPAYLIVNADESEPGTFKDREVMDKDPHLLIEGIICSSYAMNIHTAYIYIRGEYKWLADRLNTAIDEAYEAGIIGETLMNGACDFKLDIVVHRGAGAYICGEKSALIESLEGKRGHPRLKPHQKECEWYFGDPATVNNVETIASVPEIVEFGYEAYTKHGTPKSPGTMLFALSGPVKNPGVYELAFGHKMIDVINTLGGGMKDGKKLKAVIPGGVSCPILTADEVNKAVLDYESMWDIGSTLGTGGMVIIDEDACMVEVAKNIIEFYHHESCGQCTPCREGTGWIDTILHKVIHQQGKLSDIDNISDVCGTLNGKTICVFAPAVADIIGSIVVKFRDEFETYILNNQGAEHE</sequence>
<keyword evidence="3" id="KW-0479">Metal-binding</keyword>
<gene>
    <name evidence="7" type="ORF">HELGO_WM4474</name>
</gene>
<proteinExistence type="inferred from homology"/>
<dbReference type="Gene3D" id="3.40.50.11540">
    <property type="entry name" value="NADH-ubiquinone oxidoreductase 51kDa subunit"/>
    <property type="match status" value="1"/>
</dbReference>
<dbReference type="Gene3D" id="6.10.250.1450">
    <property type="match status" value="1"/>
</dbReference>
<dbReference type="FunFam" id="3.40.50.11540:FF:000001">
    <property type="entry name" value="NADH dehydrogenase [ubiquinone] flavoprotein 1, mitochondrial"/>
    <property type="match status" value="1"/>
</dbReference>
<dbReference type="InterPro" id="IPR011538">
    <property type="entry name" value="Nuo51_FMN-bd"/>
</dbReference>
<feature type="domain" description="NADH-ubiquinone oxidoreductase 51kDa subunit iron-sulphur binding" evidence="6">
    <location>
        <begin position="329"/>
        <end position="374"/>
    </location>
</feature>
<keyword evidence="7" id="KW-0830">Ubiquinone</keyword>
<dbReference type="AlphaFoldDB" id="A0A6S6SZ00"/>
<dbReference type="NCBIfam" id="NF010120">
    <property type="entry name" value="PRK13596.1"/>
    <property type="match status" value="1"/>
</dbReference>
<dbReference type="EC" id="1.6.5.3" evidence="7"/>
<dbReference type="SUPFAM" id="SSF142019">
    <property type="entry name" value="Nqo1 FMN-binding domain-like"/>
    <property type="match status" value="1"/>
</dbReference>
<dbReference type="SMART" id="SM00928">
    <property type="entry name" value="NADH_4Fe-4S"/>
    <property type="match status" value="1"/>
</dbReference>
<dbReference type="Pfam" id="PF10589">
    <property type="entry name" value="NADH_4Fe-4S"/>
    <property type="match status" value="1"/>
</dbReference>
<dbReference type="SUPFAM" id="SSF140490">
    <property type="entry name" value="Nqo1C-terminal domain-like"/>
    <property type="match status" value="1"/>
</dbReference>
<protein>
    <submittedName>
        <fullName evidence="7">NADH-ubiquinone oxidoreductase chain F (EC)</fullName>
        <ecNumber evidence="7">1.6.5.3</ecNumber>
    </submittedName>
</protein>
<keyword evidence="5" id="KW-0411">Iron-sulfur</keyword>
<organism evidence="7">
    <name type="scientific">uncultured Sulfurovum sp</name>
    <dbReference type="NCBI Taxonomy" id="269237"/>
    <lineage>
        <taxon>Bacteria</taxon>
        <taxon>Pseudomonadati</taxon>
        <taxon>Campylobacterota</taxon>
        <taxon>Epsilonproteobacteria</taxon>
        <taxon>Campylobacterales</taxon>
        <taxon>Sulfurovaceae</taxon>
        <taxon>Sulfurovum</taxon>
        <taxon>environmental samples</taxon>
    </lineage>
</organism>
<evidence type="ECO:0000256" key="5">
    <source>
        <dbReference type="ARBA" id="ARBA00023014"/>
    </source>
</evidence>
<dbReference type="GO" id="GO:0010181">
    <property type="term" value="F:FMN binding"/>
    <property type="evidence" value="ECO:0007669"/>
    <property type="project" value="InterPro"/>
</dbReference>
<dbReference type="GO" id="GO:0016491">
    <property type="term" value="F:oxidoreductase activity"/>
    <property type="evidence" value="ECO:0007669"/>
    <property type="project" value="UniProtKB-KW"/>
</dbReference>
<dbReference type="InterPro" id="IPR001949">
    <property type="entry name" value="NADH-UbQ_OxRdtase_51kDa_CS"/>
</dbReference>
<dbReference type="InterPro" id="IPR054765">
    <property type="entry name" value="SLBB_dom"/>
</dbReference>
<reference evidence="7" key="1">
    <citation type="submission" date="2020-01" db="EMBL/GenBank/DDBJ databases">
        <authorList>
            <person name="Meier V. D."/>
            <person name="Meier V D."/>
        </authorList>
    </citation>
    <scope>NUCLEOTIDE SEQUENCE</scope>
    <source>
        <strain evidence="7">HLG_WM_MAG_06</strain>
    </source>
</reference>
<dbReference type="EMBL" id="CACVAP010000053">
    <property type="protein sequence ID" value="CAA6807774.1"/>
    <property type="molecule type" value="Genomic_DNA"/>
</dbReference>
<keyword evidence="7" id="KW-0560">Oxidoreductase</keyword>
<keyword evidence="2" id="KW-0004">4Fe-4S</keyword>
<dbReference type="PANTHER" id="PTHR43578">
    <property type="entry name" value="NADH-QUINONE OXIDOREDUCTASE SUBUNIT F"/>
    <property type="match status" value="1"/>
</dbReference>
<dbReference type="Gene3D" id="3.10.20.600">
    <property type="match status" value="1"/>
</dbReference>
<name>A0A6S6SZ00_9BACT</name>
<dbReference type="GO" id="GO:0046872">
    <property type="term" value="F:metal ion binding"/>
    <property type="evidence" value="ECO:0007669"/>
    <property type="project" value="UniProtKB-KW"/>
</dbReference>
<evidence type="ECO:0000259" key="6">
    <source>
        <dbReference type="SMART" id="SM00928"/>
    </source>
</evidence>
<evidence type="ECO:0000256" key="3">
    <source>
        <dbReference type="ARBA" id="ARBA00022723"/>
    </source>
</evidence>
<evidence type="ECO:0000256" key="1">
    <source>
        <dbReference type="ARBA" id="ARBA00007523"/>
    </source>
</evidence>
<keyword evidence="4" id="KW-0408">Iron</keyword>
<dbReference type="InterPro" id="IPR037207">
    <property type="entry name" value="Nuop51_4Fe4S-bd_sf"/>
</dbReference>
<dbReference type="GO" id="GO:0008137">
    <property type="term" value="F:NADH dehydrogenase (ubiquinone) activity"/>
    <property type="evidence" value="ECO:0007669"/>
    <property type="project" value="InterPro"/>
</dbReference>
<dbReference type="InterPro" id="IPR037225">
    <property type="entry name" value="Nuo51_FMN-bd_sf"/>
</dbReference>
<comment type="similarity">
    <text evidence="1">Belongs to the complex I 51 kDa subunit family.</text>
</comment>
<evidence type="ECO:0000256" key="2">
    <source>
        <dbReference type="ARBA" id="ARBA00022485"/>
    </source>
</evidence>
<dbReference type="PROSITE" id="PS00645">
    <property type="entry name" value="COMPLEX1_51K_2"/>
    <property type="match status" value="1"/>
</dbReference>
<evidence type="ECO:0000256" key="4">
    <source>
        <dbReference type="ARBA" id="ARBA00023004"/>
    </source>
</evidence>
<dbReference type="FunFam" id="1.20.1440.230:FF:000001">
    <property type="entry name" value="Mitochondrial NADH dehydrogenase flavoprotein 1"/>
    <property type="match status" value="1"/>
</dbReference>
<dbReference type="SUPFAM" id="SSF142984">
    <property type="entry name" value="Nqo1 middle domain-like"/>
    <property type="match status" value="1"/>
</dbReference>
<dbReference type="PANTHER" id="PTHR43578:SF3">
    <property type="entry name" value="NADH-QUINONE OXIDOREDUCTASE SUBUNIT F"/>
    <property type="match status" value="1"/>
</dbReference>
<accession>A0A6S6SZ00</accession>
<dbReference type="GO" id="GO:0051539">
    <property type="term" value="F:4 iron, 4 sulfur cluster binding"/>
    <property type="evidence" value="ECO:0007669"/>
    <property type="project" value="UniProtKB-KW"/>
</dbReference>
<dbReference type="InterPro" id="IPR019575">
    <property type="entry name" value="Nuop51_4Fe4S-bd"/>
</dbReference>